<evidence type="ECO:0000313" key="3">
    <source>
        <dbReference type="Proteomes" id="UP000719412"/>
    </source>
</evidence>
<protein>
    <submittedName>
        <fullName evidence="2">Uncharacterized protein</fullName>
    </submittedName>
</protein>
<reference evidence="2" key="1">
    <citation type="journal article" date="2020" name="J Insects Food Feed">
        <title>The yellow mealworm (Tenebrio molitor) genome: a resource for the emerging insects as food and feed industry.</title>
        <authorList>
            <person name="Eriksson T."/>
            <person name="Andere A."/>
            <person name="Kelstrup H."/>
            <person name="Emery V."/>
            <person name="Picard C."/>
        </authorList>
    </citation>
    <scope>NUCLEOTIDE SEQUENCE</scope>
    <source>
        <strain evidence="2">Stoneville</strain>
        <tissue evidence="2">Whole head</tissue>
    </source>
</reference>
<accession>A0A8J6HL44</accession>
<dbReference type="EMBL" id="JABDTM020021685">
    <property type="protein sequence ID" value="KAH0816347.1"/>
    <property type="molecule type" value="Genomic_DNA"/>
</dbReference>
<feature type="region of interest" description="Disordered" evidence="1">
    <location>
        <begin position="36"/>
        <end position="62"/>
    </location>
</feature>
<gene>
    <name evidence="2" type="ORF">GEV33_006444</name>
</gene>
<feature type="region of interest" description="Disordered" evidence="1">
    <location>
        <begin position="118"/>
        <end position="148"/>
    </location>
</feature>
<name>A0A8J6HL44_TENMO</name>
<organism evidence="2 3">
    <name type="scientific">Tenebrio molitor</name>
    <name type="common">Yellow mealworm beetle</name>
    <dbReference type="NCBI Taxonomy" id="7067"/>
    <lineage>
        <taxon>Eukaryota</taxon>
        <taxon>Metazoa</taxon>
        <taxon>Ecdysozoa</taxon>
        <taxon>Arthropoda</taxon>
        <taxon>Hexapoda</taxon>
        <taxon>Insecta</taxon>
        <taxon>Pterygota</taxon>
        <taxon>Neoptera</taxon>
        <taxon>Endopterygota</taxon>
        <taxon>Coleoptera</taxon>
        <taxon>Polyphaga</taxon>
        <taxon>Cucujiformia</taxon>
        <taxon>Tenebrionidae</taxon>
        <taxon>Tenebrio</taxon>
    </lineage>
</organism>
<comment type="caution">
    <text evidence="2">The sequence shown here is derived from an EMBL/GenBank/DDBJ whole genome shotgun (WGS) entry which is preliminary data.</text>
</comment>
<reference evidence="2" key="2">
    <citation type="submission" date="2021-08" db="EMBL/GenBank/DDBJ databases">
        <authorList>
            <person name="Eriksson T."/>
        </authorList>
    </citation>
    <scope>NUCLEOTIDE SEQUENCE</scope>
    <source>
        <strain evidence="2">Stoneville</strain>
        <tissue evidence="2">Whole head</tissue>
    </source>
</reference>
<keyword evidence="3" id="KW-1185">Reference proteome</keyword>
<sequence>MWWKSFSKRLHLSRLHSSMDYLIVIIDSFGGTKGLGNCGKERKRNERNDEESEKACEEEKAGRNVEKTKMMVFNKRKRKSEENERNWERRKIERVNEFKYLDYAFYERKENDDINGMLERKEKDRGEKRGREILPEERDKDIDKQERRERIRESRYKMEYEKCMTEEIPEYLGRENAREKNDSETQMWERG</sequence>
<dbReference type="Proteomes" id="UP000719412">
    <property type="component" value="Unassembled WGS sequence"/>
</dbReference>
<feature type="compositionally biased region" description="Basic and acidic residues" evidence="1">
    <location>
        <begin position="39"/>
        <end position="62"/>
    </location>
</feature>
<dbReference type="AlphaFoldDB" id="A0A8J6HL44"/>
<evidence type="ECO:0000313" key="2">
    <source>
        <dbReference type="EMBL" id="KAH0816347.1"/>
    </source>
</evidence>
<feature type="region of interest" description="Disordered" evidence="1">
    <location>
        <begin position="172"/>
        <end position="191"/>
    </location>
</feature>
<evidence type="ECO:0000256" key="1">
    <source>
        <dbReference type="SAM" id="MobiDB-lite"/>
    </source>
</evidence>
<proteinExistence type="predicted"/>